<gene>
    <name evidence="1" type="ORF">A7J05_20805</name>
</gene>
<reference evidence="1 2" key="1">
    <citation type="submission" date="2016-05" db="EMBL/GenBank/DDBJ databases">
        <authorList>
            <person name="Gu J."/>
        </authorList>
    </citation>
    <scope>NUCLEOTIDE SEQUENCE [LARGE SCALE GENOMIC DNA]</scope>
    <source>
        <strain evidence="1 2">ACCC40021</strain>
    </source>
</reference>
<sequence length="61" mass="6420">MNAGTSSEPGKSRMTISTYRLTGDGRQIGKAEEHTTTAAPCPAARLADVAALPLPRCHTPR</sequence>
<protein>
    <submittedName>
        <fullName evidence="1">Uncharacterized protein</fullName>
    </submittedName>
</protein>
<proteinExistence type="predicted"/>
<organism evidence="1 2">
    <name type="scientific">Streptomyces alfalfae</name>
    <dbReference type="NCBI Taxonomy" id="1642299"/>
    <lineage>
        <taxon>Bacteria</taxon>
        <taxon>Bacillati</taxon>
        <taxon>Actinomycetota</taxon>
        <taxon>Actinomycetes</taxon>
        <taxon>Kitasatosporales</taxon>
        <taxon>Streptomycetaceae</taxon>
        <taxon>Streptomyces</taxon>
    </lineage>
</organism>
<evidence type="ECO:0000313" key="2">
    <source>
        <dbReference type="Proteomes" id="UP000187191"/>
    </source>
</evidence>
<dbReference type="EMBL" id="CP015588">
    <property type="protein sequence ID" value="APY87822.1"/>
    <property type="molecule type" value="Genomic_DNA"/>
</dbReference>
<evidence type="ECO:0000313" key="1">
    <source>
        <dbReference type="EMBL" id="APY87822.1"/>
    </source>
</evidence>
<keyword evidence="2" id="KW-1185">Reference proteome</keyword>
<dbReference type="Proteomes" id="UP000187191">
    <property type="component" value="Chromosome"/>
</dbReference>
<name>A0ABM6GWH2_9ACTN</name>
<accession>A0ABM6GWH2</accession>